<evidence type="ECO:0000256" key="5">
    <source>
        <dbReference type="ARBA" id="ARBA00023002"/>
    </source>
</evidence>
<evidence type="ECO:0000256" key="2">
    <source>
        <dbReference type="ARBA" id="ARBA00009975"/>
    </source>
</evidence>
<dbReference type="PANTHER" id="PTHR23429:SF0">
    <property type="entry name" value="GLUCOSE-6-PHOSPHATE 1-DEHYDROGENASE"/>
    <property type="match status" value="1"/>
</dbReference>
<evidence type="ECO:0000256" key="6">
    <source>
        <dbReference type="ARBA" id="ARBA00023277"/>
    </source>
</evidence>
<comment type="function">
    <text evidence="7">Catalyzes the oxidation of glucose 6-phosphate to 6-phosphogluconolactone.</text>
</comment>
<dbReference type="GO" id="GO:0009051">
    <property type="term" value="P:pentose-phosphate shunt, oxidative branch"/>
    <property type="evidence" value="ECO:0007669"/>
    <property type="project" value="TreeGrafter"/>
</dbReference>
<evidence type="ECO:0000256" key="3">
    <source>
        <dbReference type="ARBA" id="ARBA00022526"/>
    </source>
</evidence>
<dbReference type="Pfam" id="PF00479">
    <property type="entry name" value="G6PD_N"/>
    <property type="match status" value="1"/>
</dbReference>
<dbReference type="NCBIfam" id="TIGR00871">
    <property type="entry name" value="zwf"/>
    <property type="match status" value="1"/>
</dbReference>
<dbReference type="InterPro" id="IPR022675">
    <property type="entry name" value="G6P_DH_C"/>
</dbReference>
<feature type="binding site" evidence="7">
    <location>
        <position position="147"/>
    </location>
    <ligand>
        <name>NADP(+)</name>
        <dbReference type="ChEBI" id="CHEBI:58349"/>
    </ligand>
</feature>
<keyword evidence="3 7" id="KW-0313">Glucose metabolism</keyword>
<feature type="binding site" evidence="7">
    <location>
        <position position="234"/>
    </location>
    <ligand>
        <name>substrate</name>
    </ligand>
</feature>
<dbReference type="EMBL" id="CAATGB010000012">
    <property type="protein sequence ID" value="VNP29513.1"/>
    <property type="molecule type" value="Genomic_DNA"/>
</dbReference>
<feature type="binding site" evidence="7">
    <location>
        <begin position="11"/>
        <end position="18"/>
    </location>
    <ligand>
        <name>NADP(+)</name>
        <dbReference type="ChEBI" id="CHEBI:58349"/>
    </ligand>
</feature>
<feature type="binding site" evidence="7">
    <location>
        <position position="181"/>
    </location>
    <ligand>
        <name>substrate</name>
    </ligand>
</feature>
<comment type="pathway">
    <text evidence="1 7">Carbohydrate degradation; pentose phosphate pathway; D-ribulose 5-phosphate from D-glucose 6-phosphate (oxidative stage): step 1/3.</text>
</comment>
<dbReference type="SUPFAM" id="SSF51735">
    <property type="entry name" value="NAD(P)-binding Rossmann-fold domains"/>
    <property type="match status" value="1"/>
</dbReference>
<dbReference type="UniPathway" id="UPA00115">
    <property type="reaction ID" value="UER00408"/>
</dbReference>
<evidence type="ECO:0000256" key="1">
    <source>
        <dbReference type="ARBA" id="ARBA00004937"/>
    </source>
</evidence>
<dbReference type="InterPro" id="IPR019796">
    <property type="entry name" value="G6P_DH_AS"/>
</dbReference>
<name>A0A4J1Z348_STREE</name>
<accession>A0A4J1Z348</accession>
<evidence type="ECO:0000256" key="7">
    <source>
        <dbReference type="HAMAP-Rule" id="MF_00966"/>
    </source>
</evidence>
<dbReference type="InterPro" id="IPR001282">
    <property type="entry name" value="G6P_DH"/>
</dbReference>
<dbReference type="PANTHER" id="PTHR23429">
    <property type="entry name" value="GLUCOSE-6-PHOSPHATE 1-DEHYDROGENASE G6PD"/>
    <property type="match status" value="1"/>
</dbReference>
<dbReference type="AlphaFoldDB" id="A0A4J1Z348"/>
<dbReference type="EC" id="1.1.1.49" evidence="7"/>
<dbReference type="GO" id="GO:0004345">
    <property type="term" value="F:glucose-6-phosphate dehydrogenase activity"/>
    <property type="evidence" value="ECO:0007669"/>
    <property type="project" value="UniProtKB-UniRule"/>
</dbReference>
<dbReference type="Gene3D" id="3.40.50.720">
    <property type="entry name" value="NAD(P)-binding Rossmann-like Domain"/>
    <property type="match status" value="1"/>
</dbReference>
<dbReference type="InterPro" id="IPR022674">
    <property type="entry name" value="G6P_DH_NAD-bd"/>
</dbReference>
<evidence type="ECO:0000256" key="4">
    <source>
        <dbReference type="ARBA" id="ARBA00022857"/>
    </source>
</evidence>
<feature type="binding site" evidence="7">
    <location>
        <position position="45"/>
    </location>
    <ligand>
        <name>NADP(+)</name>
        <dbReference type="ChEBI" id="CHEBI:58349"/>
    </ligand>
</feature>
<feature type="binding site" evidence="7">
    <location>
        <position position="344"/>
    </location>
    <ligand>
        <name>substrate</name>
    </ligand>
</feature>
<feature type="binding site" evidence="7">
    <location>
        <position position="177"/>
    </location>
    <ligand>
        <name>substrate</name>
    </ligand>
</feature>
<feature type="active site" description="Proton acceptor" evidence="7">
    <location>
        <position position="239"/>
    </location>
</feature>
<feature type="binding site" evidence="7">
    <location>
        <position position="339"/>
    </location>
    <ligand>
        <name>substrate</name>
    </ligand>
</feature>
<keyword evidence="4 7" id="KW-0521">NADP</keyword>
<dbReference type="SUPFAM" id="SSF55347">
    <property type="entry name" value="Glyceraldehyde-3-phosphate dehydrogenase-like, C-terminal domain"/>
    <property type="match status" value="1"/>
</dbReference>
<dbReference type="PROSITE" id="PS00069">
    <property type="entry name" value="G6P_DEHYDROGENASE"/>
    <property type="match status" value="1"/>
</dbReference>
<keyword evidence="5 7" id="KW-0560">Oxidoreductase</keyword>
<comment type="similarity">
    <text evidence="2 7">Belongs to the glucose-6-phosphate dehydrogenase family.</text>
</comment>
<sequence>MSSKVIVTIFGASGDLAKRKLYPSLFRLYKSGNLSKHFAVIGTARRPWSKEYFESVVVESILDLADSTEQAQEFASHFYYQSHDVNDSEHYIALRQLQAELNEKYQAEHNKLFFLSMAPQFFGTIAKHLKSENIVDGKGFERLIVEKPFGTDYATASKLNDELLATFDEEQIFRIDHYLGKEMIQSIFAVRFANLIFENVWNKDFIDNVQITFAERLGVEERGGYYDQSGALRDMVQNHTLQLLSLLAMDKPAIFTKDEIRAEKIKVFKNLYHPTDEELKEHFIRGQYRSGKIDGMKYISYRSEPNVNPESTTETFTSGAFFVDSDRFRSVPFFFRTGKRLTEKGTHVNIVFKQMDSIFGEPLAPNILTIYIQPTEGFSLSLNGKQVGEEFNLAPNSLDYRTDATATGASPEPYEKLIYDVLNNNSTNFSHWDEVGASWKLIDRIEELWAENGAPLHDYKAGSMGPQASFDLLEKFGAKWTWQPDIAYRQDGRFE</sequence>
<keyword evidence="6 7" id="KW-0119">Carbohydrate metabolism</keyword>
<proteinExistence type="inferred from homology"/>
<dbReference type="Gene3D" id="3.30.360.10">
    <property type="entry name" value="Dihydrodipicolinate Reductase, domain 2"/>
    <property type="match status" value="1"/>
</dbReference>
<reference evidence="8" key="1">
    <citation type="submission" date="2019-04" db="EMBL/GenBank/DDBJ databases">
        <authorList>
            <consortium name="Pathogen Informatics"/>
        </authorList>
    </citation>
    <scope>NUCLEOTIDE SEQUENCE</scope>
    <source>
        <strain evidence="8">GPSC16</strain>
    </source>
</reference>
<evidence type="ECO:0000313" key="8">
    <source>
        <dbReference type="EMBL" id="VNP29513.1"/>
    </source>
</evidence>
<dbReference type="RefSeq" id="WP_000096133.1">
    <property type="nucleotide sequence ID" value="NZ_CFBD01000006.1"/>
</dbReference>
<feature type="binding site" evidence="7">
    <location>
        <begin position="84"/>
        <end position="85"/>
    </location>
    <ligand>
        <name>NADP(+)</name>
        <dbReference type="ChEBI" id="CHEBI:58349"/>
    </ligand>
</feature>
<dbReference type="Pfam" id="PF02781">
    <property type="entry name" value="G6PD_C"/>
    <property type="match status" value="1"/>
</dbReference>
<feature type="binding site" evidence="7">
    <location>
        <position position="215"/>
    </location>
    <ligand>
        <name>substrate</name>
    </ligand>
</feature>
<dbReference type="HAMAP" id="MF_00966">
    <property type="entry name" value="G6PD"/>
    <property type="match status" value="1"/>
</dbReference>
<dbReference type="GO" id="GO:0050661">
    <property type="term" value="F:NADP binding"/>
    <property type="evidence" value="ECO:0007669"/>
    <property type="project" value="UniProtKB-UniRule"/>
</dbReference>
<dbReference type="PIRSF" id="PIRSF000110">
    <property type="entry name" value="G6PD"/>
    <property type="match status" value="1"/>
</dbReference>
<dbReference type="GO" id="GO:0005829">
    <property type="term" value="C:cytosol"/>
    <property type="evidence" value="ECO:0007669"/>
    <property type="project" value="TreeGrafter"/>
</dbReference>
<dbReference type="InterPro" id="IPR036291">
    <property type="entry name" value="NAD(P)-bd_dom_sf"/>
</dbReference>
<dbReference type="PRINTS" id="PR00079">
    <property type="entry name" value="G6PDHDRGNASE"/>
</dbReference>
<gene>
    <name evidence="7 8" type="primary">zwf</name>
    <name evidence="8" type="ORF">SAMEA2467332_01574</name>
</gene>
<comment type="catalytic activity">
    <reaction evidence="7">
        <text>D-glucose 6-phosphate + NADP(+) = 6-phospho-D-glucono-1,5-lactone + NADPH + H(+)</text>
        <dbReference type="Rhea" id="RHEA:15841"/>
        <dbReference type="ChEBI" id="CHEBI:15378"/>
        <dbReference type="ChEBI" id="CHEBI:57783"/>
        <dbReference type="ChEBI" id="CHEBI:57955"/>
        <dbReference type="ChEBI" id="CHEBI:58349"/>
        <dbReference type="ChEBI" id="CHEBI:61548"/>
        <dbReference type="EC" id="1.1.1.49"/>
    </reaction>
</comment>
<dbReference type="GO" id="GO:0006006">
    <property type="term" value="P:glucose metabolic process"/>
    <property type="evidence" value="ECO:0007669"/>
    <property type="project" value="UniProtKB-KW"/>
</dbReference>
<organism evidence="8">
    <name type="scientific">Streptococcus pneumoniae</name>
    <dbReference type="NCBI Taxonomy" id="1313"/>
    <lineage>
        <taxon>Bacteria</taxon>
        <taxon>Bacillati</taxon>
        <taxon>Bacillota</taxon>
        <taxon>Bacilli</taxon>
        <taxon>Lactobacillales</taxon>
        <taxon>Streptococcaceae</taxon>
        <taxon>Streptococcus</taxon>
    </lineage>
</organism>
<protein>
    <recommendedName>
        <fullName evidence="7">Glucose-6-phosphate 1-dehydrogenase</fullName>
        <shortName evidence="7">G6PD</shortName>
        <ecNumber evidence="7">1.1.1.49</ecNumber>
    </recommendedName>
</protein>